<proteinExistence type="predicted"/>
<feature type="compositionally biased region" description="Basic residues" evidence="1">
    <location>
        <begin position="245"/>
        <end position="256"/>
    </location>
</feature>
<feature type="compositionally biased region" description="Polar residues" evidence="1">
    <location>
        <begin position="263"/>
        <end position="278"/>
    </location>
</feature>
<reference evidence="2 3" key="1">
    <citation type="submission" date="2018-08" db="EMBL/GenBank/DDBJ databases">
        <title>Draft genome of the lignicolous fungus Coniochaeta pulveracea.</title>
        <authorList>
            <person name="Borstlap C.J."/>
            <person name="De Witt R.N."/>
            <person name="Botha A."/>
            <person name="Volschenk H."/>
        </authorList>
    </citation>
    <scope>NUCLEOTIDE SEQUENCE [LARGE SCALE GENOMIC DNA]</scope>
    <source>
        <strain evidence="2 3">CAB683</strain>
    </source>
</reference>
<feature type="region of interest" description="Disordered" evidence="1">
    <location>
        <begin position="381"/>
        <end position="483"/>
    </location>
</feature>
<comment type="caution">
    <text evidence="2">The sequence shown here is derived from an EMBL/GenBank/DDBJ whole genome shotgun (WGS) entry which is preliminary data.</text>
</comment>
<dbReference type="EMBL" id="QVQW01000071">
    <property type="protein sequence ID" value="RKU41596.1"/>
    <property type="molecule type" value="Genomic_DNA"/>
</dbReference>
<feature type="compositionally biased region" description="Basic and acidic residues" evidence="1">
    <location>
        <begin position="186"/>
        <end position="196"/>
    </location>
</feature>
<dbReference type="OrthoDB" id="273010at2759"/>
<gene>
    <name evidence="2" type="ORF">DL546_000426</name>
</gene>
<keyword evidence="3" id="KW-1185">Reference proteome</keyword>
<accession>A0A420Y138</accession>
<feature type="region of interest" description="Disordered" evidence="1">
    <location>
        <begin position="186"/>
        <end position="310"/>
    </location>
</feature>
<feature type="compositionally biased region" description="Polar residues" evidence="1">
    <location>
        <begin position="231"/>
        <end position="241"/>
    </location>
</feature>
<name>A0A420Y138_9PEZI</name>
<dbReference type="AlphaFoldDB" id="A0A420Y138"/>
<feature type="compositionally biased region" description="Basic and acidic residues" evidence="1">
    <location>
        <begin position="205"/>
        <end position="230"/>
    </location>
</feature>
<organism evidence="2 3">
    <name type="scientific">Coniochaeta pulveracea</name>
    <dbReference type="NCBI Taxonomy" id="177199"/>
    <lineage>
        <taxon>Eukaryota</taxon>
        <taxon>Fungi</taxon>
        <taxon>Dikarya</taxon>
        <taxon>Ascomycota</taxon>
        <taxon>Pezizomycotina</taxon>
        <taxon>Sordariomycetes</taxon>
        <taxon>Sordariomycetidae</taxon>
        <taxon>Coniochaetales</taxon>
        <taxon>Coniochaetaceae</taxon>
        <taxon>Coniochaeta</taxon>
    </lineage>
</organism>
<feature type="compositionally biased region" description="Polar residues" evidence="1">
    <location>
        <begin position="301"/>
        <end position="310"/>
    </location>
</feature>
<evidence type="ECO:0000313" key="3">
    <source>
        <dbReference type="Proteomes" id="UP000275385"/>
    </source>
</evidence>
<feature type="compositionally biased region" description="Low complexity" evidence="1">
    <location>
        <begin position="404"/>
        <end position="415"/>
    </location>
</feature>
<protein>
    <submittedName>
        <fullName evidence="2">Uncharacterized protein</fullName>
    </submittedName>
</protein>
<feature type="region of interest" description="Disordered" evidence="1">
    <location>
        <begin position="15"/>
        <end position="45"/>
    </location>
</feature>
<dbReference type="STRING" id="177199.A0A420Y138"/>
<feature type="compositionally biased region" description="Polar residues" evidence="1">
    <location>
        <begin position="19"/>
        <end position="29"/>
    </location>
</feature>
<feature type="compositionally biased region" description="Basic and acidic residues" evidence="1">
    <location>
        <begin position="80"/>
        <end position="96"/>
    </location>
</feature>
<dbReference type="Proteomes" id="UP000275385">
    <property type="component" value="Unassembled WGS sequence"/>
</dbReference>
<feature type="compositionally biased region" description="Basic and acidic residues" evidence="1">
    <location>
        <begin position="439"/>
        <end position="483"/>
    </location>
</feature>
<evidence type="ECO:0000256" key="1">
    <source>
        <dbReference type="SAM" id="MobiDB-lite"/>
    </source>
</evidence>
<feature type="region of interest" description="Disordered" evidence="1">
    <location>
        <begin position="59"/>
        <end position="104"/>
    </location>
</feature>
<feature type="compositionally biased region" description="Basic and acidic residues" evidence="1">
    <location>
        <begin position="389"/>
        <end position="400"/>
    </location>
</feature>
<evidence type="ECO:0000313" key="2">
    <source>
        <dbReference type="EMBL" id="RKU41596.1"/>
    </source>
</evidence>
<sequence length="483" mass="53183">MDIRLRHRTIITRVPDNVNDAQPGSSRSKSPSHVRNRHLPVTQSAIKKRLSTKLEEAEEILAEDSNTGRAIPMKPTPDLPTRDGTRVPRQESDKPSVKARPRAGKNDLVLAAVEKTPINRPQYVTEHSFAPTPPAMIRKSTELSPVLPITWQYAVGTPSSFEQALDDVVRKLDEMETKPAIHELEVTLKSKRRSPDVKQAQPDVPHLKEAPPAFAEHRRQPGDGESEKSKAMTTDTSSSSFAYHRLQRAAAMRRQRIAAGDGAQSSRPPEDAVSTTASDIGLDTGPPGPSPTNGLPHIGDLSSSNKTTETAKSFSVEEVVVEHHDRDIEDRDVLKGLKLAITAACDENLDAWIRGRTGLRLRRFLADLKTFEALDMEDQVGAQGTAKRPLKDQVDAKDAETDPATTKITAKATNKGRVAEGQPVGSNGKPRSSAGIGRHNPDQNEVKEPENRPRKTRADERNTQAEKVTEEEKKHKHLLRVEA</sequence>